<gene>
    <name evidence="3" type="ORF">METZ01_LOCUS128050</name>
</gene>
<dbReference type="InterPro" id="IPR013332">
    <property type="entry name" value="KPR_N"/>
</dbReference>
<dbReference type="InterPro" id="IPR013752">
    <property type="entry name" value="KPA_reductase"/>
</dbReference>
<dbReference type="Pfam" id="PF02558">
    <property type="entry name" value="ApbA"/>
    <property type="match status" value="1"/>
</dbReference>
<dbReference type="InterPro" id="IPR013328">
    <property type="entry name" value="6PGD_dom2"/>
</dbReference>
<proteinExistence type="predicted"/>
<feature type="domain" description="Ketopantoate reductase C-terminal" evidence="2">
    <location>
        <begin position="159"/>
        <end position="279"/>
    </location>
</feature>
<dbReference type="FunFam" id="1.10.1040.10:FF:000017">
    <property type="entry name" value="2-dehydropantoate 2-reductase"/>
    <property type="match status" value="1"/>
</dbReference>
<dbReference type="Pfam" id="PF08546">
    <property type="entry name" value="ApbA_C"/>
    <property type="match status" value="1"/>
</dbReference>
<sequence length="284" mass="31888">MKKTGLTIIENEKEITCKPKCSDSMEELGKMDFIFITLKAYSIPGVVKEIAKMFDGNTSVITAYNGIPWWYFFNTGGQFNNYRIKCIDPNNTQWNLITPERIIGCVVYPATEIIRPGVIKHMEGNRFSLGEPSGVQSERISKISKALISAGLKAPIRNNIRKEIWTKLIGNLAFNPLSVITGETLDVLISKKENKDIAYAAMKEASLIMDKLQIPLNISINQRIDGAAKVGSHKTSMLQDYERGKELELDSLVVAVKEIGDLLSIKTPFIDKILYEVKERISKQ</sequence>
<dbReference type="PANTHER" id="PTHR21708">
    <property type="entry name" value="PROBABLE 2-DEHYDROPANTOATE 2-REDUCTASE"/>
    <property type="match status" value="1"/>
</dbReference>
<dbReference type="PANTHER" id="PTHR21708:SF45">
    <property type="entry name" value="2-DEHYDROPANTOATE 2-REDUCTASE"/>
    <property type="match status" value="1"/>
</dbReference>
<dbReference type="AlphaFoldDB" id="A0A381YDL9"/>
<dbReference type="EMBL" id="UINC01018002">
    <property type="protein sequence ID" value="SVA75196.1"/>
    <property type="molecule type" value="Genomic_DNA"/>
</dbReference>
<dbReference type="SUPFAM" id="SSF48179">
    <property type="entry name" value="6-phosphogluconate dehydrogenase C-terminal domain-like"/>
    <property type="match status" value="1"/>
</dbReference>
<evidence type="ECO:0000259" key="1">
    <source>
        <dbReference type="Pfam" id="PF02558"/>
    </source>
</evidence>
<dbReference type="Gene3D" id="3.40.50.720">
    <property type="entry name" value="NAD(P)-binding Rossmann-like Domain"/>
    <property type="match status" value="1"/>
</dbReference>
<dbReference type="InterPro" id="IPR008927">
    <property type="entry name" value="6-PGluconate_DH-like_C_sf"/>
</dbReference>
<organism evidence="3">
    <name type="scientific">marine metagenome</name>
    <dbReference type="NCBI Taxonomy" id="408172"/>
    <lineage>
        <taxon>unclassified sequences</taxon>
        <taxon>metagenomes</taxon>
        <taxon>ecological metagenomes</taxon>
    </lineage>
</organism>
<reference evidence="3" key="1">
    <citation type="submission" date="2018-05" db="EMBL/GenBank/DDBJ databases">
        <authorList>
            <person name="Lanie J.A."/>
            <person name="Ng W.-L."/>
            <person name="Kazmierczak K.M."/>
            <person name="Andrzejewski T.M."/>
            <person name="Davidsen T.M."/>
            <person name="Wayne K.J."/>
            <person name="Tettelin H."/>
            <person name="Glass J.I."/>
            <person name="Rusch D."/>
            <person name="Podicherti R."/>
            <person name="Tsui H.-C.T."/>
            <person name="Winkler M.E."/>
        </authorList>
    </citation>
    <scope>NUCLEOTIDE SEQUENCE</scope>
</reference>
<name>A0A381YDL9_9ZZZZ</name>
<evidence type="ECO:0008006" key="4">
    <source>
        <dbReference type="Google" id="ProtNLM"/>
    </source>
</evidence>
<dbReference type="Gene3D" id="1.10.1040.10">
    <property type="entry name" value="N-(1-d-carboxylethyl)-l-norvaline Dehydrogenase, domain 2"/>
    <property type="match status" value="1"/>
</dbReference>
<feature type="domain" description="Ketopantoate reductase N-terminal" evidence="1">
    <location>
        <begin position="2"/>
        <end position="67"/>
    </location>
</feature>
<dbReference type="GO" id="GO:0005737">
    <property type="term" value="C:cytoplasm"/>
    <property type="evidence" value="ECO:0007669"/>
    <property type="project" value="TreeGrafter"/>
</dbReference>
<protein>
    <recommendedName>
        <fullName evidence="4">Ketopantoate reductase C-terminal domain-containing protein</fullName>
    </recommendedName>
</protein>
<evidence type="ECO:0000313" key="3">
    <source>
        <dbReference type="EMBL" id="SVA75196.1"/>
    </source>
</evidence>
<evidence type="ECO:0000259" key="2">
    <source>
        <dbReference type="Pfam" id="PF08546"/>
    </source>
</evidence>
<dbReference type="NCBIfam" id="NF005089">
    <property type="entry name" value="PRK06522.1-4"/>
    <property type="match status" value="1"/>
</dbReference>
<accession>A0A381YDL9</accession>
<dbReference type="InterPro" id="IPR051402">
    <property type="entry name" value="KPR-Related"/>
</dbReference>